<feature type="region of interest" description="Disordered" evidence="6">
    <location>
        <begin position="126"/>
        <end position="169"/>
    </location>
</feature>
<dbReference type="PANTHER" id="PTHR45686:SF4">
    <property type="entry name" value="ADP-RIBOSYLATION FACTOR GTPASE ACTIVATING PROTEIN 3, ISOFORM H"/>
    <property type="match status" value="1"/>
</dbReference>
<evidence type="ECO:0000256" key="3">
    <source>
        <dbReference type="ARBA" id="ARBA00022771"/>
    </source>
</evidence>
<protein>
    <recommendedName>
        <fullName evidence="7">Arf-GAP domain-containing protein</fullName>
    </recommendedName>
</protein>
<comment type="caution">
    <text evidence="8">The sequence shown here is derived from an EMBL/GenBank/DDBJ whole genome shotgun (WGS) entry which is preliminary data.</text>
</comment>
<sequence>MSASDIFRQLQADKENTRCFDCGKAGAQWASVSHGIFLCLECSGQHRSLGVHISYVRSLTMDTWSPKQLQLMSNGGNRRLREYFTSYSMPQCSTIQFKYYTKAAEYYRELLKAEVERRQLSYPPPTPSIALQPYAQAPSPRPQVPRPVDTRTSIENPNFSTNCRSDYSRSDENSSWWGTSKALLGGAVSKASEWTSLAVETVKDNGLIGSIKSRASVVLDKSKEIGGNLADKIRETNIGEKSLDALSTVGGYVSEGAYAAYNKVKGKPSLYRDIDDLPNDVGEKLYNVKDNSQYGGQPKGNYVPPQGEFSWKKDENLMQPKQDQKYFNYNRAEPNRTFGYQKEINYNQDRGYYQREERSYQREEPRYYQEQRNYYQNGTRSQTFEEVPDFLTGDIK</sequence>
<dbReference type="GO" id="GO:0048205">
    <property type="term" value="P:COPI coating of Golgi vesicle"/>
    <property type="evidence" value="ECO:0007669"/>
    <property type="project" value="TreeGrafter"/>
</dbReference>
<accession>A0AAU9JG92</accession>
<dbReference type="PRINTS" id="PR00405">
    <property type="entry name" value="REVINTRACTNG"/>
</dbReference>
<feature type="compositionally biased region" description="Polar residues" evidence="6">
    <location>
        <begin position="150"/>
        <end position="165"/>
    </location>
</feature>
<dbReference type="CDD" id="cd08830">
    <property type="entry name" value="ArfGap_ArfGap1"/>
    <property type="match status" value="1"/>
</dbReference>
<keyword evidence="1" id="KW-0343">GTPase activation</keyword>
<dbReference type="GO" id="GO:0005096">
    <property type="term" value="F:GTPase activator activity"/>
    <property type="evidence" value="ECO:0007669"/>
    <property type="project" value="UniProtKB-KW"/>
</dbReference>
<evidence type="ECO:0000256" key="4">
    <source>
        <dbReference type="ARBA" id="ARBA00022833"/>
    </source>
</evidence>
<dbReference type="GO" id="GO:0008270">
    <property type="term" value="F:zinc ion binding"/>
    <property type="evidence" value="ECO:0007669"/>
    <property type="project" value="UniProtKB-KW"/>
</dbReference>
<dbReference type="InterPro" id="IPR037278">
    <property type="entry name" value="ARFGAP/RecO"/>
</dbReference>
<dbReference type="PANTHER" id="PTHR45686">
    <property type="entry name" value="ADP-RIBOSYLATION FACTOR GTPASE ACTIVATING PROTEIN 3, ISOFORM H-RELATED"/>
    <property type="match status" value="1"/>
</dbReference>
<organism evidence="8 9">
    <name type="scientific">Blepharisma stoltei</name>
    <dbReference type="NCBI Taxonomy" id="1481888"/>
    <lineage>
        <taxon>Eukaryota</taxon>
        <taxon>Sar</taxon>
        <taxon>Alveolata</taxon>
        <taxon>Ciliophora</taxon>
        <taxon>Postciliodesmatophora</taxon>
        <taxon>Heterotrichea</taxon>
        <taxon>Heterotrichida</taxon>
        <taxon>Blepharismidae</taxon>
        <taxon>Blepharisma</taxon>
    </lineage>
</organism>
<evidence type="ECO:0000313" key="8">
    <source>
        <dbReference type="EMBL" id="CAG9323389.1"/>
    </source>
</evidence>
<evidence type="ECO:0000256" key="2">
    <source>
        <dbReference type="ARBA" id="ARBA00022723"/>
    </source>
</evidence>
<evidence type="ECO:0000256" key="5">
    <source>
        <dbReference type="PROSITE-ProRule" id="PRU00288"/>
    </source>
</evidence>
<feature type="domain" description="Arf-GAP" evidence="7">
    <location>
        <begin position="4"/>
        <end position="120"/>
    </location>
</feature>
<evidence type="ECO:0000259" key="7">
    <source>
        <dbReference type="PROSITE" id="PS50115"/>
    </source>
</evidence>
<keyword evidence="9" id="KW-1185">Reference proteome</keyword>
<keyword evidence="3 5" id="KW-0863">Zinc-finger</keyword>
<dbReference type="Proteomes" id="UP001162131">
    <property type="component" value="Unassembled WGS sequence"/>
</dbReference>
<dbReference type="Pfam" id="PF01412">
    <property type="entry name" value="ArfGap"/>
    <property type="match status" value="1"/>
</dbReference>
<dbReference type="SUPFAM" id="SSF57863">
    <property type="entry name" value="ArfGap/RecO-like zinc finger"/>
    <property type="match status" value="1"/>
</dbReference>
<dbReference type="PROSITE" id="PS50115">
    <property type="entry name" value="ARFGAP"/>
    <property type="match status" value="1"/>
</dbReference>
<dbReference type="GO" id="GO:0000139">
    <property type="term" value="C:Golgi membrane"/>
    <property type="evidence" value="ECO:0007669"/>
    <property type="project" value="GOC"/>
</dbReference>
<gene>
    <name evidence="8" type="ORF">BSTOLATCC_MIC34039</name>
</gene>
<dbReference type="EMBL" id="CAJZBQ010000034">
    <property type="protein sequence ID" value="CAG9323389.1"/>
    <property type="molecule type" value="Genomic_DNA"/>
</dbReference>
<dbReference type="InterPro" id="IPR001164">
    <property type="entry name" value="ArfGAP_dom"/>
</dbReference>
<dbReference type="InterPro" id="IPR038508">
    <property type="entry name" value="ArfGAP_dom_sf"/>
</dbReference>
<evidence type="ECO:0000256" key="6">
    <source>
        <dbReference type="SAM" id="MobiDB-lite"/>
    </source>
</evidence>
<dbReference type="Gene3D" id="1.10.220.150">
    <property type="entry name" value="Arf GTPase activating protein"/>
    <property type="match status" value="1"/>
</dbReference>
<keyword evidence="2" id="KW-0479">Metal-binding</keyword>
<dbReference type="SMART" id="SM00105">
    <property type="entry name" value="ArfGap"/>
    <property type="match status" value="1"/>
</dbReference>
<keyword evidence="4" id="KW-0862">Zinc</keyword>
<feature type="region of interest" description="Disordered" evidence="6">
    <location>
        <begin position="377"/>
        <end position="396"/>
    </location>
</feature>
<proteinExistence type="predicted"/>
<reference evidence="8" key="1">
    <citation type="submission" date="2021-09" db="EMBL/GenBank/DDBJ databases">
        <authorList>
            <consortium name="AG Swart"/>
            <person name="Singh M."/>
            <person name="Singh A."/>
            <person name="Seah K."/>
            <person name="Emmerich C."/>
        </authorList>
    </citation>
    <scope>NUCLEOTIDE SEQUENCE</scope>
    <source>
        <strain evidence="8">ATCC30299</strain>
    </source>
</reference>
<evidence type="ECO:0000313" key="9">
    <source>
        <dbReference type="Proteomes" id="UP001162131"/>
    </source>
</evidence>
<name>A0AAU9JG92_9CILI</name>
<evidence type="ECO:0000256" key="1">
    <source>
        <dbReference type="ARBA" id="ARBA00022468"/>
    </source>
</evidence>
<dbReference type="AlphaFoldDB" id="A0AAU9JG92"/>